<dbReference type="Proteomes" id="UP001363010">
    <property type="component" value="Unassembled WGS sequence"/>
</dbReference>
<accession>A0ABU8W3E0</accession>
<keyword evidence="7" id="KW-1185">Reference proteome</keyword>
<dbReference type="InterPro" id="IPR011010">
    <property type="entry name" value="DNA_brk_join_enz"/>
</dbReference>
<name>A0ABU8W3E0_9BURK</name>
<organism evidence="6 7">
    <name type="scientific">Variovorax humicola</name>
    <dbReference type="NCBI Taxonomy" id="1769758"/>
    <lineage>
        <taxon>Bacteria</taxon>
        <taxon>Pseudomonadati</taxon>
        <taxon>Pseudomonadota</taxon>
        <taxon>Betaproteobacteria</taxon>
        <taxon>Burkholderiales</taxon>
        <taxon>Comamonadaceae</taxon>
        <taxon>Variovorax</taxon>
    </lineage>
</organism>
<dbReference type="Pfam" id="PF00589">
    <property type="entry name" value="Phage_integrase"/>
    <property type="match status" value="1"/>
</dbReference>
<evidence type="ECO:0000313" key="7">
    <source>
        <dbReference type="Proteomes" id="UP001363010"/>
    </source>
</evidence>
<evidence type="ECO:0000256" key="4">
    <source>
        <dbReference type="ARBA" id="ARBA00023172"/>
    </source>
</evidence>
<comment type="caution">
    <text evidence="6">The sequence shown here is derived from an EMBL/GenBank/DDBJ whole genome shotgun (WGS) entry which is preliminary data.</text>
</comment>
<dbReference type="PANTHER" id="PTHR30349:SF81">
    <property type="entry name" value="TYROSINE RECOMBINASE XERC"/>
    <property type="match status" value="1"/>
</dbReference>
<dbReference type="Gene3D" id="1.10.443.10">
    <property type="entry name" value="Intergrase catalytic core"/>
    <property type="match status" value="1"/>
</dbReference>
<dbReference type="CDD" id="cd00799">
    <property type="entry name" value="INT_Cre_C"/>
    <property type="match status" value="1"/>
</dbReference>
<proteinExistence type="predicted"/>
<keyword evidence="2" id="KW-0229">DNA integration</keyword>
<dbReference type="SUPFAM" id="SSF47823">
    <property type="entry name" value="lambda integrase-like, N-terminal domain"/>
    <property type="match status" value="1"/>
</dbReference>
<dbReference type="Gene3D" id="1.10.150.130">
    <property type="match status" value="1"/>
</dbReference>
<dbReference type="InterPro" id="IPR002104">
    <property type="entry name" value="Integrase_catalytic"/>
</dbReference>
<evidence type="ECO:0000256" key="3">
    <source>
        <dbReference type="ARBA" id="ARBA00023125"/>
    </source>
</evidence>
<evidence type="ECO:0000256" key="1">
    <source>
        <dbReference type="ARBA" id="ARBA00022829"/>
    </source>
</evidence>
<sequence length="365" mass="39246">MLEPARLTQTAEAAARALLREGESANTRASYASAMRYWCAWYAARYGQALALPVPVPVVIQFIVDHAARKADVDEAGEGNGNGNGKTKSKLVHELPPEIDQALVANGYKAKLGVPALNTLVHRVAVLSKAHQLAKENNPCGDALVRELLGRTRRAYAQRGARAHKQRALTKDPLQAVLATCDDTLRGKRDRALLLFAWASGGRRRSEVAGATFENLRRVNPHASAIAYVYTLGHSKTNQTGAERPEDVKPLVGSAALAMQAWLAASGIQEGALFRRIRKGGHLGEPLAPAAVRDIVKERCALAGVEGDFSAHSLRAGFVTEAGRQAMSLPETMAMTGHHSVTTVMGYFRAESSLGSKASRMLDDE</sequence>
<evidence type="ECO:0000259" key="5">
    <source>
        <dbReference type="PROSITE" id="PS51898"/>
    </source>
</evidence>
<dbReference type="EMBL" id="JBBKZV010000014">
    <property type="protein sequence ID" value="MEJ8824574.1"/>
    <property type="molecule type" value="Genomic_DNA"/>
</dbReference>
<evidence type="ECO:0000256" key="2">
    <source>
        <dbReference type="ARBA" id="ARBA00022908"/>
    </source>
</evidence>
<feature type="domain" description="Tyr recombinase" evidence="5">
    <location>
        <begin position="164"/>
        <end position="362"/>
    </location>
</feature>
<dbReference type="PANTHER" id="PTHR30349">
    <property type="entry name" value="PHAGE INTEGRASE-RELATED"/>
    <property type="match status" value="1"/>
</dbReference>
<protein>
    <submittedName>
        <fullName evidence="6">Site-specific integrase</fullName>
    </submittedName>
</protein>
<reference evidence="6 7" key="1">
    <citation type="submission" date="2024-03" db="EMBL/GenBank/DDBJ databases">
        <title>Novel species of the genus Variovorax.</title>
        <authorList>
            <person name="Liu Q."/>
            <person name="Xin Y.-H."/>
        </authorList>
    </citation>
    <scope>NUCLEOTIDE SEQUENCE [LARGE SCALE GENOMIC DNA]</scope>
    <source>
        <strain evidence="6 7">KACC 18501</strain>
    </source>
</reference>
<dbReference type="InterPro" id="IPR010998">
    <property type="entry name" value="Integrase_recombinase_N"/>
</dbReference>
<dbReference type="PROSITE" id="PS51898">
    <property type="entry name" value="TYR_RECOMBINASE"/>
    <property type="match status" value="1"/>
</dbReference>
<keyword evidence="3" id="KW-0238">DNA-binding</keyword>
<dbReference type="SUPFAM" id="SSF56349">
    <property type="entry name" value="DNA breaking-rejoining enzymes"/>
    <property type="match status" value="1"/>
</dbReference>
<evidence type="ECO:0000313" key="6">
    <source>
        <dbReference type="EMBL" id="MEJ8824574.1"/>
    </source>
</evidence>
<keyword evidence="1" id="KW-0159">Chromosome partition</keyword>
<dbReference type="InterPro" id="IPR050090">
    <property type="entry name" value="Tyrosine_recombinase_XerCD"/>
</dbReference>
<keyword evidence="4" id="KW-0233">DNA recombination</keyword>
<gene>
    <name evidence="6" type="ORF">WKW80_21475</name>
</gene>
<dbReference type="InterPro" id="IPR013762">
    <property type="entry name" value="Integrase-like_cat_sf"/>
</dbReference>